<dbReference type="RefSeq" id="XP_016215637.1">
    <property type="nucleotide sequence ID" value="XM_016356844.1"/>
</dbReference>
<feature type="compositionally biased region" description="Low complexity" evidence="1">
    <location>
        <begin position="264"/>
        <end position="285"/>
    </location>
</feature>
<keyword evidence="2" id="KW-0732">Signal</keyword>
<accession>A0A0D2AFL5</accession>
<evidence type="ECO:0000256" key="1">
    <source>
        <dbReference type="SAM" id="MobiDB-lite"/>
    </source>
</evidence>
<name>A0A0D2AFL5_9PEZI</name>
<dbReference type="VEuPathDB" id="FungiDB:PV09_03624"/>
<dbReference type="EMBL" id="KN847537">
    <property type="protein sequence ID" value="KIW05768.1"/>
    <property type="molecule type" value="Genomic_DNA"/>
</dbReference>
<protein>
    <recommendedName>
        <fullName evidence="5">Ig-like domain-containing protein</fullName>
    </recommendedName>
</protein>
<dbReference type="InParanoid" id="A0A0D2AFL5"/>
<feature type="region of interest" description="Disordered" evidence="1">
    <location>
        <begin position="132"/>
        <end position="184"/>
    </location>
</feature>
<reference evidence="3 4" key="1">
    <citation type="submission" date="2015-01" db="EMBL/GenBank/DDBJ databases">
        <title>The Genome Sequence of Ochroconis gallopava CBS43764.</title>
        <authorList>
            <consortium name="The Broad Institute Genomics Platform"/>
            <person name="Cuomo C."/>
            <person name="de Hoog S."/>
            <person name="Gorbushina A."/>
            <person name="Stielow B."/>
            <person name="Teixiera M."/>
            <person name="Abouelleil A."/>
            <person name="Chapman S.B."/>
            <person name="Priest M."/>
            <person name="Young S.K."/>
            <person name="Wortman J."/>
            <person name="Nusbaum C."/>
            <person name="Birren B."/>
        </authorList>
    </citation>
    <scope>NUCLEOTIDE SEQUENCE [LARGE SCALE GENOMIC DNA]</scope>
    <source>
        <strain evidence="3 4">CBS 43764</strain>
    </source>
</reference>
<dbReference type="Proteomes" id="UP000053259">
    <property type="component" value="Unassembled WGS sequence"/>
</dbReference>
<evidence type="ECO:0000313" key="4">
    <source>
        <dbReference type="Proteomes" id="UP000053259"/>
    </source>
</evidence>
<evidence type="ECO:0000313" key="3">
    <source>
        <dbReference type="EMBL" id="KIW05768.1"/>
    </source>
</evidence>
<gene>
    <name evidence="3" type="ORF">PV09_03624</name>
</gene>
<evidence type="ECO:0008006" key="5">
    <source>
        <dbReference type="Google" id="ProtNLM"/>
    </source>
</evidence>
<keyword evidence="4" id="KW-1185">Reference proteome</keyword>
<feature type="chain" id="PRO_5002238304" description="Ig-like domain-containing protein" evidence="2">
    <location>
        <begin position="19"/>
        <end position="430"/>
    </location>
</feature>
<feature type="signal peptide" evidence="2">
    <location>
        <begin position="1"/>
        <end position="18"/>
    </location>
</feature>
<feature type="compositionally biased region" description="Polar residues" evidence="1">
    <location>
        <begin position="138"/>
        <end position="184"/>
    </location>
</feature>
<dbReference type="GeneID" id="27311597"/>
<feature type="region of interest" description="Disordered" evidence="1">
    <location>
        <begin position="238"/>
        <end position="287"/>
    </location>
</feature>
<dbReference type="STRING" id="253628.A0A0D2AFL5"/>
<proteinExistence type="predicted"/>
<organism evidence="3 4">
    <name type="scientific">Verruconis gallopava</name>
    <dbReference type="NCBI Taxonomy" id="253628"/>
    <lineage>
        <taxon>Eukaryota</taxon>
        <taxon>Fungi</taxon>
        <taxon>Dikarya</taxon>
        <taxon>Ascomycota</taxon>
        <taxon>Pezizomycotina</taxon>
        <taxon>Dothideomycetes</taxon>
        <taxon>Pleosporomycetidae</taxon>
        <taxon>Venturiales</taxon>
        <taxon>Sympoventuriaceae</taxon>
        <taxon>Verruconis</taxon>
    </lineage>
</organism>
<feature type="compositionally biased region" description="Polar residues" evidence="1">
    <location>
        <begin position="240"/>
        <end position="256"/>
    </location>
</feature>
<evidence type="ECO:0000256" key="2">
    <source>
        <dbReference type="SAM" id="SignalP"/>
    </source>
</evidence>
<dbReference type="HOGENOM" id="CLU_638097_0_0_1"/>
<sequence>MYLSYHLMLLAASQSACAIPIYTGNPLSIALRWYQEGRPVSLIHKRNPNPLTITFEDSSGKPFATVDQTATPAQQTVVTTTTTIAFSSAAANGTSSDTTSVEATSVSSQASSNGIAASLAVSSNVGGMVGSVPAVGNNPGSSPSPTQSPEITSSGAQSLISTATSNQGPFSSSLPAASDNSGASQDVTTLFTTRLVTITVPRILSTTSAASSASQAPTIVVPQISSSAFAAISNAPDVLQQPSPATTSNSGPSNGDTFPLVTPTSSTAQARSSSTQQTFSSIGSQVPNSRVSSTLTFVIGSASAASSLSTAPDSASATDSESGIPVPTVFTITPPAIVTTITIAPPNATKVSIPPAAASNLSSASASASETKSTSPSGLDIVPIGSASVVQSTVGATNTDSNAITVTTTVYKHHRTFTVMGHTTTVTKSL</sequence>
<dbReference type="AlphaFoldDB" id="A0A0D2AFL5"/>